<dbReference type="EMBL" id="VBQZ03000377">
    <property type="protein sequence ID" value="MXQ99202.1"/>
    <property type="molecule type" value="Genomic_DNA"/>
</dbReference>
<feature type="transmembrane region" description="Helical" evidence="2">
    <location>
        <begin position="167"/>
        <end position="192"/>
    </location>
</feature>
<keyword evidence="2" id="KW-1133">Transmembrane helix</keyword>
<evidence type="ECO:0000313" key="4">
    <source>
        <dbReference type="Proteomes" id="UP000322234"/>
    </source>
</evidence>
<keyword evidence="2" id="KW-0472">Membrane</keyword>
<dbReference type="AlphaFoldDB" id="A0A6B0SA03"/>
<dbReference type="Proteomes" id="UP000322234">
    <property type="component" value="Unassembled WGS sequence"/>
</dbReference>
<evidence type="ECO:0000256" key="1">
    <source>
        <dbReference type="SAM" id="MobiDB-lite"/>
    </source>
</evidence>
<proteinExistence type="predicted"/>
<evidence type="ECO:0000256" key="2">
    <source>
        <dbReference type="SAM" id="Phobius"/>
    </source>
</evidence>
<dbReference type="InterPro" id="IPR033184">
    <property type="entry name" value="PRRC2"/>
</dbReference>
<feature type="compositionally biased region" description="Polar residues" evidence="1">
    <location>
        <begin position="605"/>
        <end position="619"/>
    </location>
</feature>
<sequence length="730" mass="77803">MEEALGPKGVGVKAPELNDRGTDLSAWGLFWKPPDGPPPCSWANGRHHHGTCNWTHGDRTCDDYTHGDNTCDVCTCGDCASDVCTHVTLPVMTVPMVTLPVMCVPMVAMPVMSIATVTLSVMSVPVVMVLVMTVPIVTLPVMTIPVMTVSVVTMPVMCVPMVTLPMMSVPIVIVSVMSVPVVTLPVMCVPVVTVPVMSIAMVKVPVMTVPVVTIPVVTLPVICACGDCTRDICTCGDPTCDKCTRGDHTFGVCKTIPVMSIATVTLPVMTAPVMTLPVMSVPVVIVPLMSVAMFQCGGLSATGVAATAGFAEICLQFAEADTVVQSGGLMKPIKPLDSLSGTGCHAEDQCCVPPLPERKVTAIDPAPVWSPKDYMALQRKGYSLTHLKSSDSLAMDVRVRSADEAFPGGLGCGSGSSHYTLQWAAHAASDVTKAPCEKAEEAKLVTQKSEEQRETMKSFDLNYGHGCQLKSSGEEGSRQNEMPSLKIADPALGRRVMWALVGKDFIEILTKKQHRLLEEERFLSKAKVLPLRFLLVCEEAEHPVSGAGRWAYARQQPGHQNLGEQHSRASSRRLFGRTGVQSFTISALPLQASTSDSWTKAASAFTSTKPGSAERNSPCGTLKPEDTSRPSLEPKANSHKEQTQKQSELKKGLGGGERLQGAMVLPVGSVLLVLPIEFGVNPTDSDFSLQPGSASGPVGIPVVRLQDTLASNKLASVVDSKINSPARYHR</sequence>
<feature type="region of interest" description="Disordered" evidence="1">
    <location>
        <begin position="605"/>
        <end position="654"/>
    </location>
</feature>
<organism evidence="3 4">
    <name type="scientific">Bos mutus</name>
    <name type="common">wild yak</name>
    <dbReference type="NCBI Taxonomy" id="72004"/>
    <lineage>
        <taxon>Eukaryota</taxon>
        <taxon>Metazoa</taxon>
        <taxon>Chordata</taxon>
        <taxon>Craniata</taxon>
        <taxon>Vertebrata</taxon>
        <taxon>Euteleostomi</taxon>
        <taxon>Mammalia</taxon>
        <taxon>Eutheria</taxon>
        <taxon>Laurasiatheria</taxon>
        <taxon>Artiodactyla</taxon>
        <taxon>Ruminantia</taxon>
        <taxon>Pecora</taxon>
        <taxon>Bovidae</taxon>
        <taxon>Bovinae</taxon>
        <taxon>Bos</taxon>
    </lineage>
</organism>
<feature type="transmembrane region" description="Helical" evidence="2">
    <location>
        <begin position="97"/>
        <end position="119"/>
    </location>
</feature>
<dbReference type="GO" id="GO:0030154">
    <property type="term" value="P:cell differentiation"/>
    <property type="evidence" value="ECO:0007669"/>
    <property type="project" value="TreeGrafter"/>
</dbReference>
<feature type="compositionally biased region" description="Basic and acidic residues" evidence="1">
    <location>
        <begin position="636"/>
        <end position="651"/>
    </location>
</feature>
<feature type="transmembrane region" description="Helical" evidence="2">
    <location>
        <begin position="126"/>
        <end position="147"/>
    </location>
</feature>
<name>A0A6B0SA03_9CETA</name>
<accession>A0A6B0SA03</accession>
<gene>
    <name evidence="3" type="ORF">E5288_WYG021635</name>
</gene>
<feature type="transmembrane region" description="Helical" evidence="2">
    <location>
        <begin position="204"/>
        <end position="222"/>
    </location>
</feature>
<reference evidence="3" key="1">
    <citation type="submission" date="2019-10" db="EMBL/GenBank/DDBJ databases">
        <title>The sequence and de novo assembly of the wild yak genome.</title>
        <authorList>
            <person name="Liu Y."/>
        </authorList>
    </citation>
    <scope>NUCLEOTIDE SEQUENCE [LARGE SCALE GENOMIC DNA]</scope>
    <source>
        <strain evidence="3">WY2019</strain>
    </source>
</reference>
<dbReference type="PANTHER" id="PTHR14038:SF4">
    <property type="entry name" value="PROTEIN PRRC2B"/>
    <property type="match status" value="1"/>
</dbReference>
<keyword evidence="2" id="KW-0812">Transmembrane</keyword>
<evidence type="ECO:0000313" key="3">
    <source>
        <dbReference type="EMBL" id="MXQ99202.1"/>
    </source>
</evidence>
<dbReference type="PANTHER" id="PTHR14038">
    <property type="entry name" value="BAT2 HLA-B-ASSOCIATED TRANSCRIPT 2"/>
    <property type="match status" value="1"/>
</dbReference>
<comment type="caution">
    <text evidence="3">The sequence shown here is derived from an EMBL/GenBank/DDBJ whole genome shotgun (WGS) entry which is preliminary data.</text>
</comment>
<keyword evidence="4" id="KW-1185">Reference proteome</keyword>
<protein>
    <submittedName>
        <fullName evidence="3">Uncharacterized protein</fullName>
    </submittedName>
</protein>